<dbReference type="PANTHER" id="PTHR35201">
    <property type="entry name" value="TERPENE SYNTHASE"/>
    <property type="match status" value="1"/>
</dbReference>
<evidence type="ECO:0000256" key="6">
    <source>
        <dbReference type="RuleBase" id="RU366034"/>
    </source>
</evidence>
<evidence type="ECO:0000256" key="5">
    <source>
        <dbReference type="ARBA" id="ARBA00023239"/>
    </source>
</evidence>
<dbReference type="Proteomes" id="UP001219525">
    <property type="component" value="Unassembled WGS sequence"/>
</dbReference>
<keyword evidence="4 6" id="KW-0460">Magnesium</keyword>
<gene>
    <name evidence="7" type="ORF">GGX14DRAFT_580201</name>
</gene>
<comment type="caution">
    <text evidence="7">The sequence shown here is derived from an EMBL/GenBank/DDBJ whole genome shotgun (WGS) entry which is preliminary data.</text>
</comment>
<evidence type="ECO:0000256" key="2">
    <source>
        <dbReference type="ARBA" id="ARBA00006333"/>
    </source>
</evidence>
<dbReference type="GO" id="GO:0010333">
    <property type="term" value="F:terpene synthase activity"/>
    <property type="evidence" value="ECO:0007669"/>
    <property type="project" value="InterPro"/>
</dbReference>
<keyword evidence="3 6" id="KW-0479">Metal-binding</keyword>
<reference evidence="7" key="1">
    <citation type="submission" date="2023-03" db="EMBL/GenBank/DDBJ databases">
        <title>Massive genome expansion in bonnet fungi (Mycena s.s.) driven by repeated elements and novel gene families across ecological guilds.</title>
        <authorList>
            <consortium name="Lawrence Berkeley National Laboratory"/>
            <person name="Harder C.B."/>
            <person name="Miyauchi S."/>
            <person name="Viragh M."/>
            <person name="Kuo A."/>
            <person name="Thoen E."/>
            <person name="Andreopoulos B."/>
            <person name="Lu D."/>
            <person name="Skrede I."/>
            <person name="Drula E."/>
            <person name="Henrissat B."/>
            <person name="Morin E."/>
            <person name="Kohler A."/>
            <person name="Barry K."/>
            <person name="LaButti K."/>
            <person name="Morin E."/>
            <person name="Salamov A."/>
            <person name="Lipzen A."/>
            <person name="Mereny Z."/>
            <person name="Hegedus B."/>
            <person name="Baldrian P."/>
            <person name="Stursova M."/>
            <person name="Weitz H."/>
            <person name="Taylor A."/>
            <person name="Grigoriev I.V."/>
            <person name="Nagy L.G."/>
            <person name="Martin F."/>
            <person name="Kauserud H."/>
        </authorList>
    </citation>
    <scope>NUCLEOTIDE SEQUENCE</scope>
    <source>
        <strain evidence="7">9144</strain>
    </source>
</reference>
<keyword evidence="8" id="KW-1185">Reference proteome</keyword>
<protein>
    <recommendedName>
        <fullName evidence="6">Terpene synthase</fullName>
        <ecNumber evidence="6">4.2.3.-</ecNumber>
    </recommendedName>
</protein>
<dbReference type="InterPro" id="IPR008949">
    <property type="entry name" value="Isoprenoid_synthase_dom_sf"/>
</dbReference>
<organism evidence="7 8">
    <name type="scientific">Mycena pura</name>
    <dbReference type="NCBI Taxonomy" id="153505"/>
    <lineage>
        <taxon>Eukaryota</taxon>
        <taxon>Fungi</taxon>
        <taxon>Dikarya</taxon>
        <taxon>Basidiomycota</taxon>
        <taxon>Agaricomycotina</taxon>
        <taxon>Agaricomycetes</taxon>
        <taxon>Agaricomycetidae</taxon>
        <taxon>Agaricales</taxon>
        <taxon>Marasmiineae</taxon>
        <taxon>Mycenaceae</taxon>
        <taxon>Mycena</taxon>
    </lineage>
</organism>
<comment type="similarity">
    <text evidence="2 6">Belongs to the terpene synthase family.</text>
</comment>
<evidence type="ECO:0000256" key="4">
    <source>
        <dbReference type="ARBA" id="ARBA00022842"/>
    </source>
</evidence>
<keyword evidence="5 6" id="KW-0456">Lyase</keyword>
<dbReference type="GO" id="GO:0046872">
    <property type="term" value="F:metal ion binding"/>
    <property type="evidence" value="ECO:0007669"/>
    <property type="project" value="UniProtKB-KW"/>
</dbReference>
<dbReference type="EC" id="4.2.3.-" evidence="6"/>
<dbReference type="Pfam" id="PF19086">
    <property type="entry name" value="Terpene_syn_C_2"/>
    <property type="match status" value="1"/>
</dbReference>
<dbReference type="SUPFAM" id="SSF48576">
    <property type="entry name" value="Terpenoid synthases"/>
    <property type="match status" value="1"/>
</dbReference>
<sequence length="273" mass="30799">MLINGSLTWLATFKALSPEAQSMLDKADLGLLTALTHPSASLYNFRSCHDLLQMFFIVDDYTDTADPTHVKAVCDATLDAAEHPDKIRPEGEHIMGEIFRQFWKRASAGVPKPCQERFVRTWRAWLDSLVEQAERRSRSYICTIDEYLVARQNNIGAFSVFTFVEIDLGLDLPHEVMEHPTIVSLERDAADMIILANDMCSYKKEVLANDATYNSVTVVMVKEHTDVSGGMRWISNYHDELVERFLATRSDMLNVQGYSSKVGTLVQSGQQGL</sequence>
<evidence type="ECO:0000313" key="7">
    <source>
        <dbReference type="EMBL" id="KAJ7190043.1"/>
    </source>
</evidence>
<dbReference type="GO" id="GO:0008299">
    <property type="term" value="P:isoprenoid biosynthetic process"/>
    <property type="evidence" value="ECO:0007669"/>
    <property type="project" value="UniProtKB-ARBA"/>
</dbReference>
<dbReference type="AlphaFoldDB" id="A0AAD6UN36"/>
<dbReference type="EMBL" id="JARJCW010000159">
    <property type="protein sequence ID" value="KAJ7190043.1"/>
    <property type="molecule type" value="Genomic_DNA"/>
</dbReference>
<dbReference type="InterPro" id="IPR034686">
    <property type="entry name" value="Terpene_cyclase-like_2"/>
</dbReference>
<evidence type="ECO:0000256" key="1">
    <source>
        <dbReference type="ARBA" id="ARBA00001946"/>
    </source>
</evidence>
<dbReference type="PANTHER" id="PTHR35201:SF4">
    <property type="entry name" value="BETA-PINACENE SYNTHASE-RELATED"/>
    <property type="match status" value="1"/>
</dbReference>
<evidence type="ECO:0000313" key="8">
    <source>
        <dbReference type="Proteomes" id="UP001219525"/>
    </source>
</evidence>
<dbReference type="Gene3D" id="1.10.600.10">
    <property type="entry name" value="Farnesyl Diphosphate Synthase"/>
    <property type="match status" value="1"/>
</dbReference>
<proteinExistence type="inferred from homology"/>
<name>A0AAD6UN36_9AGAR</name>
<comment type="cofactor">
    <cofactor evidence="1 6">
        <name>Mg(2+)</name>
        <dbReference type="ChEBI" id="CHEBI:18420"/>
    </cofactor>
</comment>
<accession>A0AAD6UN36</accession>
<evidence type="ECO:0000256" key="3">
    <source>
        <dbReference type="ARBA" id="ARBA00022723"/>
    </source>
</evidence>